<dbReference type="RefSeq" id="WP_053436316.1">
    <property type="nucleotide sequence ID" value="NZ_LGUF01000007.1"/>
</dbReference>
<reference evidence="2" key="1">
    <citation type="submission" date="2015-07" db="EMBL/GenBank/DDBJ databases">
        <title>Fjat-10036 dsm4.</title>
        <authorList>
            <person name="Liu B."/>
            <person name="Wang J."/>
            <person name="Zhu Y."/>
            <person name="Liu G."/>
            <person name="Chen Q."/>
            <person name="Chen Z."/>
            <person name="Lan J."/>
            <person name="Che J."/>
            <person name="Ge C."/>
            <person name="Shi H."/>
            <person name="Pan Z."/>
            <person name="Liu X."/>
        </authorList>
    </citation>
    <scope>NUCLEOTIDE SEQUENCE [LARGE SCALE GENOMIC DNA]</scope>
    <source>
        <strain evidence="2">DSM 4</strain>
    </source>
</reference>
<gene>
    <name evidence="1" type="ORF">AF332_20475</name>
</gene>
<dbReference type="PATRIC" id="fig|1459.3.peg.4518"/>
<proteinExistence type="predicted"/>
<dbReference type="STRING" id="1459.AF332_20475"/>
<organism evidence="1 2">
    <name type="scientific">Sporosarcina globispora</name>
    <name type="common">Bacillus globisporus</name>
    <dbReference type="NCBI Taxonomy" id="1459"/>
    <lineage>
        <taxon>Bacteria</taxon>
        <taxon>Bacillati</taxon>
        <taxon>Bacillota</taxon>
        <taxon>Bacilli</taxon>
        <taxon>Bacillales</taxon>
        <taxon>Caryophanaceae</taxon>
        <taxon>Sporosarcina</taxon>
    </lineage>
</organism>
<dbReference type="AlphaFoldDB" id="A0A0M0GG83"/>
<accession>A0A0M0GG83</accession>
<dbReference type="EMBL" id="LGUF01000007">
    <property type="protein sequence ID" value="KON88930.1"/>
    <property type="molecule type" value="Genomic_DNA"/>
</dbReference>
<dbReference type="Proteomes" id="UP000037109">
    <property type="component" value="Unassembled WGS sequence"/>
</dbReference>
<evidence type="ECO:0008006" key="3">
    <source>
        <dbReference type="Google" id="ProtNLM"/>
    </source>
</evidence>
<keyword evidence="2" id="KW-1185">Reference proteome</keyword>
<evidence type="ECO:0000313" key="1">
    <source>
        <dbReference type="EMBL" id="KON88930.1"/>
    </source>
</evidence>
<name>A0A0M0GG83_SPOGL</name>
<sequence>MKGILSRAASNGELLEMIYLDNKGVISQRKVKVLSLDDESFRAYCYARSQQRTFLIRNVLSVGPERKILRGA</sequence>
<dbReference type="OrthoDB" id="2112405at2"/>
<evidence type="ECO:0000313" key="2">
    <source>
        <dbReference type="Proteomes" id="UP000037109"/>
    </source>
</evidence>
<protein>
    <recommendedName>
        <fullName evidence="3">Transcriptional regulator</fullName>
    </recommendedName>
</protein>
<comment type="caution">
    <text evidence="1">The sequence shown here is derived from an EMBL/GenBank/DDBJ whole genome shotgun (WGS) entry which is preliminary data.</text>
</comment>